<feature type="transmembrane region" description="Helical" evidence="1">
    <location>
        <begin position="258"/>
        <end position="278"/>
    </location>
</feature>
<feature type="transmembrane region" description="Helical" evidence="1">
    <location>
        <begin position="138"/>
        <end position="164"/>
    </location>
</feature>
<feature type="transmembrane region" description="Helical" evidence="1">
    <location>
        <begin position="391"/>
        <end position="409"/>
    </location>
</feature>
<dbReference type="EMBL" id="LBOK01000002">
    <property type="protein sequence ID" value="KKP37580.1"/>
    <property type="molecule type" value="Genomic_DNA"/>
</dbReference>
<feature type="transmembrane region" description="Helical" evidence="1">
    <location>
        <begin position="333"/>
        <end position="353"/>
    </location>
</feature>
<feature type="transmembrane region" description="Helical" evidence="1">
    <location>
        <begin position="184"/>
        <end position="202"/>
    </location>
</feature>
<proteinExistence type="predicted"/>
<comment type="caution">
    <text evidence="2">The sequence shown here is derived from an EMBL/GenBank/DDBJ whole genome shotgun (WGS) entry which is preliminary data.</text>
</comment>
<evidence type="ECO:0000313" key="3">
    <source>
        <dbReference type="Proteomes" id="UP000034349"/>
    </source>
</evidence>
<sequence length="535" mass="62234">MKNFFNNIKKDSFFWHILIPSLVLLTLFISLSPWLAELFATPKNQVFTGINRWSTDYYIYLSYVEQGIRGFLSTKLIFTTQPHSAIYFFLAYTIPGYIFGHIFGLNSIFIYHFFRTLYGLIFLSMTIVFFYKISKSKVITLTAFIFTFYISGFVKIINLVPFQAARYLEWLQEQNIIGRTTGPLHYNVGFIIFIATFLYYFYTKTSFAKKTVILGLLLNGLLLSNPFNFLLIALSFAAYLLIKLVFFKKDPQFYEEIITILVSFIISLPLFFILNYYLSAPPWGVVSVGPKFYVKTTPSINLLEAALSIGPIIFLGILGSINLLLKKNKYNNLSMLIFLIIWPVIQFILLLFGDSLKIHPPRAFSGLYYLPLAYFSADFINRLFSGYKKQLFILLLLFILTLPNYYLSYKEHLFAFTDFKYFSPFVYPSKLQVEAFRYLEKNTPAYSGVLALYEASSLINGFSGNSTELSLDQNIKTAFYSNKLSNKDAVEFLKKYHFQYIYFGYQEKFLGGSMDKYPFLKKIFDNKEVNIYQIL</sequence>
<dbReference type="AlphaFoldDB" id="A0A0G0BFJ9"/>
<feature type="transmembrane region" description="Helical" evidence="1">
    <location>
        <begin position="229"/>
        <end position="246"/>
    </location>
</feature>
<gene>
    <name evidence="2" type="ORF">UR23_C0002G0010</name>
</gene>
<accession>A0A0G0BFJ9</accession>
<feature type="transmembrane region" description="Helical" evidence="1">
    <location>
        <begin position="298"/>
        <end position="321"/>
    </location>
</feature>
<dbReference type="Proteomes" id="UP000034349">
    <property type="component" value="Unassembled WGS sequence"/>
</dbReference>
<feature type="transmembrane region" description="Helical" evidence="1">
    <location>
        <begin position="12"/>
        <end position="35"/>
    </location>
</feature>
<organism evidence="2 3">
    <name type="scientific">Candidatus Roizmanbacteria bacterium GW2011_GWA2_32_13</name>
    <dbReference type="NCBI Taxonomy" id="1618475"/>
    <lineage>
        <taxon>Bacteria</taxon>
        <taxon>Candidatus Roizmaniibacteriota</taxon>
    </lineage>
</organism>
<keyword evidence="1" id="KW-1133">Transmembrane helix</keyword>
<feature type="transmembrane region" description="Helical" evidence="1">
    <location>
        <begin position="109"/>
        <end position="131"/>
    </location>
</feature>
<feature type="transmembrane region" description="Helical" evidence="1">
    <location>
        <begin position="85"/>
        <end position="103"/>
    </location>
</feature>
<protein>
    <recommendedName>
        <fullName evidence="4">Glycosyltransferase RgtA/B/C/D-like domain-containing protein</fullName>
    </recommendedName>
</protein>
<reference evidence="2 3" key="1">
    <citation type="journal article" date="2015" name="Nature">
        <title>rRNA introns, odd ribosomes, and small enigmatic genomes across a large radiation of phyla.</title>
        <authorList>
            <person name="Brown C.T."/>
            <person name="Hug L.A."/>
            <person name="Thomas B.C."/>
            <person name="Sharon I."/>
            <person name="Castelle C.J."/>
            <person name="Singh A."/>
            <person name="Wilkins M.J."/>
            <person name="Williams K.H."/>
            <person name="Banfield J.F."/>
        </authorList>
    </citation>
    <scope>NUCLEOTIDE SEQUENCE [LARGE SCALE GENOMIC DNA]</scope>
</reference>
<evidence type="ECO:0000313" key="2">
    <source>
        <dbReference type="EMBL" id="KKP37580.1"/>
    </source>
</evidence>
<feature type="transmembrane region" description="Helical" evidence="1">
    <location>
        <begin position="365"/>
        <end position="384"/>
    </location>
</feature>
<keyword evidence="1" id="KW-0812">Transmembrane</keyword>
<evidence type="ECO:0000256" key="1">
    <source>
        <dbReference type="SAM" id="Phobius"/>
    </source>
</evidence>
<keyword evidence="1" id="KW-0472">Membrane</keyword>
<evidence type="ECO:0008006" key="4">
    <source>
        <dbReference type="Google" id="ProtNLM"/>
    </source>
</evidence>
<name>A0A0G0BFJ9_9BACT</name>